<dbReference type="InterPro" id="IPR036291">
    <property type="entry name" value="NAD(P)-bd_dom_sf"/>
</dbReference>
<evidence type="ECO:0000313" key="3">
    <source>
        <dbReference type="EMBL" id="GAA4814079.1"/>
    </source>
</evidence>
<dbReference type="PRINTS" id="PR00081">
    <property type="entry name" value="GDHRDH"/>
</dbReference>
<dbReference type="Proteomes" id="UP001501265">
    <property type="component" value="Unassembled WGS sequence"/>
</dbReference>
<dbReference type="EMBL" id="BAABIG010000056">
    <property type="protein sequence ID" value="GAA4814079.1"/>
    <property type="molecule type" value="Genomic_DNA"/>
</dbReference>
<keyword evidence="4" id="KW-1185">Reference proteome</keyword>
<evidence type="ECO:0000256" key="1">
    <source>
        <dbReference type="ARBA" id="ARBA00023002"/>
    </source>
</evidence>
<name>A0ABP9CTI2_9ACTN</name>
<sequence>MRDWRCVVTGATSGIGREIAHGLAAAGAALALVCRDRGRGEAVAAELAGSWPDPEIRLFVADLAVLDDVRSVAREIRRHWDRVDVLVNNAGTHDVHPSVSPDGFDRMIATNHLGPFLLTHLLLDPLREGAPSRVVTVASEAHRSVLRLDPYSFADPRPYGPLGSWHVYARSKLLNVLTTQEAARRWARYGVTAHALCPGLVSTGLVRNIPLVPGLLALAEHTPLVRSPAQGARPALRLAGDPEFARRGGGFHSWMPVARLLPPAPLRLRPALRRAVWERSAELVGLRDTDASPAHRRPGRPPDRGPDRTEVTAHE</sequence>
<evidence type="ECO:0000313" key="4">
    <source>
        <dbReference type="Proteomes" id="UP001501265"/>
    </source>
</evidence>
<proteinExistence type="predicted"/>
<dbReference type="SUPFAM" id="SSF51735">
    <property type="entry name" value="NAD(P)-binding Rossmann-fold domains"/>
    <property type="match status" value="1"/>
</dbReference>
<reference evidence="4" key="1">
    <citation type="journal article" date="2019" name="Int. J. Syst. Evol. Microbiol.">
        <title>The Global Catalogue of Microorganisms (GCM) 10K type strain sequencing project: providing services to taxonomists for standard genome sequencing and annotation.</title>
        <authorList>
            <consortium name="The Broad Institute Genomics Platform"/>
            <consortium name="The Broad Institute Genome Sequencing Center for Infectious Disease"/>
            <person name="Wu L."/>
            <person name="Ma J."/>
        </authorList>
    </citation>
    <scope>NUCLEOTIDE SEQUENCE [LARGE SCALE GENOMIC DNA]</scope>
    <source>
        <strain evidence="4">JCM 18081</strain>
    </source>
</reference>
<dbReference type="PANTHER" id="PTHR43157">
    <property type="entry name" value="PHOSPHATIDYLINOSITOL-GLYCAN BIOSYNTHESIS CLASS F PROTEIN-RELATED"/>
    <property type="match status" value="1"/>
</dbReference>
<dbReference type="Pfam" id="PF00106">
    <property type="entry name" value="adh_short"/>
    <property type="match status" value="1"/>
</dbReference>
<dbReference type="PANTHER" id="PTHR43157:SF31">
    <property type="entry name" value="PHOSPHATIDYLINOSITOL-GLYCAN BIOSYNTHESIS CLASS F PROTEIN"/>
    <property type="match status" value="1"/>
</dbReference>
<gene>
    <name evidence="3" type="ORF">GCM10023220_52210</name>
</gene>
<dbReference type="InterPro" id="IPR002347">
    <property type="entry name" value="SDR_fam"/>
</dbReference>
<dbReference type="Gene3D" id="3.40.50.720">
    <property type="entry name" value="NAD(P)-binding Rossmann-like Domain"/>
    <property type="match status" value="1"/>
</dbReference>
<feature type="compositionally biased region" description="Basic and acidic residues" evidence="2">
    <location>
        <begin position="300"/>
        <end position="315"/>
    </location>
</feature>
<evidence type="ECO:0000256" key="2">
    <source>
        <dbReference type="SAM" id="MobiDB-lite"/>
    </source>
</evidence>
<protein>
    <submittedName>
        <fullName evidence="3">SDR family NAD(P)-dependent oxidoreductase</fullName>
    </submittedName>
</protein>
<comment type="caution">
    <text evidence="3">The sequence shown here is derived from an EMBL/GenBank/DDBJ whole genome shotgun (WGS) entry which is preliminary data.</text>
</comment>
<accession>A0ABP9CTI2</accession>
<organism evidence="3 4">
    <name type="scientific">Streptomyces ziwulingensis</name>
    <dbReference type="NCBI Taxonomy" id="1045501"/>
    <lineage>
        <taxon>Bacteria</taxon>
        <taxon>Bacillati</taxon>
        <taxon>Actinomycetota</taxon>
        <taxon>Actinomycetes</taxon>
        <taxon>Kitasatosporales</taxon>
        <taxon>Streptomycetaceae</taxon>
        <taxon>Streptomyces</taxon>
    </lineage>
</organism>
<keyword evidence="1" id="KW-0560">Oxidoreductase</keyword>
<dbReference type="RefSeq" id="WP_345622644.1">
    <property type="nucleotide sequence ID" value="NZ_BAABIG010000056.1"/>
</dbReference>
<feature type="region of interest" description="Disordered" evidence="2">
    <location>
        <begin position="287"/>
        <end position="315"/>
    </location>
</feature>